<evidence type="ECO:0000313" key="2">
    <source>
        <dbReference type="Proteomes" id="UP000324222"/>
    </source>
</evidence>
<organism evidence="1 2">
    <name type="scientific">Portunus trituberculatus</name>
    <name type="common">Swimming crab</name>
    <name type="synonym">Neptunus trituberculatus</name>
    <dbReference type="NCBI Taxonomy" id="210409"/>
    <lineage>
        <taxon>Eukaryota</taxon>
        <taxon>Metazoa</taxon>
        <taxon>Ecdysozoa</taxon>
        <taxon>Arthropoda</taxon>
        <taxon>Crustacea</taxon>
        <taxon>Multicrustacea</taxon>
        <taxon>Malacostraca</taxon>
        <taxon>Eumalacostraca</taxon>
        <taxon>Eucarida</taxon>
        <taxon>Decapoda</taxon>
        <taxon>Pleocyemata</taxon>
        <taxon>Brachyura</taxon>
        <taxon>Eubrachyura</taxon>
        <taxon>Portunoidea</taxon>
        <taxon>Portunidae</taxon>
        <taxon>Portuninae</taxon>
        <taxon>Portunus</taxon>
    </lineage>
</organism>
<keyword evidence="2" id="KW-1185">Reference proteome</keyword>
<sequence length="73" mass="8181">MAYIFNSVADINYNENGIDPNRRRNSLGHMAPLGLTGELYSISLTGQLGLARTQTRAALTNYATQPPQFRWPR</sequence>
<dbReference type="Proteomes" id="UP000324222">
    <property type="component" value="Unassembled WGS sequence"/>
</dbReference>
<name>A0A5B7ERQ5_PORTR</name>
<gene>
    <name evidence="1" type="ORF">E2C01_030930</name>
</gene>
<dbReference type="EMBL" id="VSRR010003787">
    <property type="protein sequence ID" value="MPC37450.1"/>
    <property type="molecule type" value="Genomic_DNA"/>
</dbReference>
<accession>A0A5B7ERQ5</accession>
<comment type="caution">
    <text evidence="1">The sequence shown here is derived from an EMBL/GenBank/DDBJ whole genome shotgun (WGS) entry which is preliminary data.</text>
</comment>
<evidence type="ECO:0000313" key="1">
    <source>
        <dbReference type="EMBL" id="MPC37450.1"/>
    </source>
</evidence>
<protein>
    <submittedName>
        <fullName evidence="1">Uncharacterized protein</fullName>
    </submittedName>
</protein>
<reference evidence="1 2" key="1">
    <citation type="submission" date="2019-05" db="EMBL/GenBank/DDBJ databases">
        <title>Another draft genome of Portunus trituberculatus and its Hox gene families provides insights of decapod evolution.</title>
        <authorList>
            <person name="Jeong J.-H."/>
            <person name="Song I."/>
            <person name="Kim S."/>
            <person name="Choi T."/>
            <person name="Kim D."/>
            <person name="Ryu S."/>
            <person name="Kim W."/>
        </authorList>
    </citation>
    <scope>NUCLEOTIDE SEQUENCE [LARGE SCALE GENOMIC DNA]</scope>
    <source>
        <tissue evidence="1">Muscle</tissue>
    </source>
</reference>
<proteinExistence type="predicted"/>
<dbReference type="AlphaFoldDB" id="A0A5B7ERQ5"/>